<evidence type="ECO:0000313" key="2">
    <source>
        <dbReference type="EMBL" id="TDD60686.1"/>
    </source>
</evidence>
<protein>
    <submittedName>
        <fullName evidence="2">Uncharacterized protein</fullName>
    </submittedName>
</protein>
<comment type="caution">
    <text evidence="2">The sequence shown here is derived from an EMBL/GenBank/DDBJ whole genome shotgun (WGS) entry which is preliminary data.</text>
</comment>
<dbReference type="EMBL" id="SMKX01000022">
    <property type="protein sequence ID" value="TDD60686.1"/>
    <property type="molecule type" value="Genomic_DNA"/>
</dbReference>
<accession>A0A4R4ZR56</accession>
<dbReference type="AlphaFoldDB" id="A0A4R4ZR56"/>
<proteinExistence type="predicted"/>
<dbReference type="RefSeq" id="WP_132167011.1">
    <property type="nucleotide sequence ID" value="NZ_SMKX01000022.1"/>
</dbReference>
<keyword evidence="3" id="KW-1185">Reference proteome</keyword>
<sequence>MDVVITELNFLPSLISVAQDAFKSAGSGHDTEYLEQIARLPPAVVPQPTAGEADLNTRYYEVLSAFSAPVFQRVQELAAGAGLAQTSHDPQGTMDGWPPPTYSGSAAVPRWRLQGVADGPLIEAIIAVGVRRWPTESYNDLVLALLVARLTESSQHMLLTRFVPCRLDEPSLQQKIASVVNELEAILPTAFDDFRNLSAPPQKQGLYASRSSEGRLSDA</sequence>
<feature type="region of interest" description="Disordered" evidence="1">
    <location>
        <begin position="200"/>
        <end position="219"/>
    </location>
</feature>
<reference evidence="2 3" key="1">
    <citation type="submission" date="2019-03" db="EMBL/GenBank/DDBJ databases">
        <title>Draft genome sequences of novel Actinobacteria.</title>
        <authorList>
            <person name="Sahin N."/>
            <person name="Ay H."/>
            <person name="Saygin H."/>
        </authorList>
    </citation>
    <scope>NUCLEOTIDE SEQUENCE [LARGE SCALE GENOMIC DNA]</scope>
    <source>
        <strain evidence="2 3">JCM 13523</strain>
    </source>
</reference>
<name>A0A4R4ZR56_9ACTN</name>
<evidence type="ECO:0000256" key="1">
    <source>
        <dbReference type="SAM" id="MobiDB-lite"/>
    </source>
</evidence>
<evidence type="ECO:0000313" key="3">
    <source>
        <dbReference type="Proteomes" id="UP000295124"/>
    </source>
</evidence>
<dbReference type="Proteomes" id="UP000295124">
    <property type="component" value="Unassembled WGS sequence"/>
</dbReference>
<gene>
    <name evidence="2" type="ORF">E1263_10445</name>
</gene>
<organism evidence="2 3">
    <name type="scientific">Kribbella antibiotica</name>
    <dbReference type="NCBI Taxonomy" id="190195"/>
    <lineage>
        <taxon>Bacteria</taxon>
        <taxon>Bacillati</taxon>
        <taxon>Actinomycetota</taxon>
        <taxon>Actinomycetes</taxon>
        <taxon>Propionibacteriales</taxon>
        <taxon>Kribbellaceae</taxon>
        <taxon>Kribbella</taxon>
    </lineage>
</organism>
<dbReference type="OrthoDB" id="10008695at2"/>